<protein>
    <submittedName>
        <fullName evidence="1">Uncharacterized protein</fullName>
    </submittedName>
</protein>
<accession>A0A660SN92</accession>
<dbReference type="EMBL" id="QNBD01000037">
    <property type="protein sequence ID" value="RKX72238.1"/>
    <property type="molecule type" value="Genomic_DNA"/>
</dbReference>
<reference evidence="1 2" key="1">
    <citation type="submission" date="2018-06" db="EMBL/GenBank/DDBJ databases">
        <title>Extensive metabolic versatility and redundancy in microbially diverse, dynamic hydrothermal sediments.</title>
        <authorList>
            <person name="Dombrowski N."/>
            <person name="Teske A."/>
            <person name="Baker B.J."/>
        </authorList>
    </citation>
    <scope>NUCLEOTIDE SEQUENCE [LARGE SCALE GENOMIC DNA]</scope>
    <source>
        <strain evidence="1">B10_G13</strain>
    </source>
</reference>
<sequence>MKKIILFLAILFPFFLFSENIILLDYTPTSIDTDARESFVNLFIDNLTGTYDFNVVTKMDTTLPEYWGDKNEISNKYNNGKYSKAIIFKYYYIEDRLIIRMTILDFNHQKFVMNENFTISNAMELTYAAKCASTVLGENKSKDQLVKVGLLTSNEIPDKLKSRRNGLSSVAGSCGYMWSAFTTDHLYAGNYKKVLLLNLSFITETSKNSRISINFDLPVAAALSASIGYSYIFQPITNTPYLGFDFGAEYDYARKSLYPNNSIGGILLRPKAGFIFMNTYYTSVYIESGLRVVTTDFWDSGFELRAGIIFRNSGK</sequence>
<name>A0A660SN92_UNCT6</name>
<evidence type="ECO:0000313" key="2">
    <source>
        <dbReference type="Proteomes" id="UP000271125"/>
    </source>
</evidence>
<proteinExistence type="predicted"/>
<evidence type="ECO:0000313" key="1">
    <source>
        <dbReference type="EMBL" id="RKX72238.1"/>
    </source>
</evidence>
<comment type="caution">
    <text evidence="1">The sequence shown here is derived from an EMBL/GenBank/DDBJ whole genome shotgun (WGS) entry which is preliminary data.</text>
</comment>
<dbReference type="Proteomes" id="UP000271125">
    <property type="component" value="Unassembled WGS sequence"/>
</dbReference>
<dbReference type="AlphaFoldDB" id="A0A660SN92"/>
<organism evidence="1 2">
    <name type="scientific">candidate division TA06 bacterium</name>
    <dbReference type="NCBI Taxonomy" id="2250710"/>
    <lineage>
        <taxon>Bacteria</taxon>
        <taxon>Bacteria division TA06</taxon>
    </lineage>
</organism>
<gene>
    <name evidence="1" type="ORF">DRP43_01225</name>
</gene>